<keyword evidence="2" id="KW-1185">Reference proteome</keyword>
<protein>
    <submittedName>
        <fullName evidence="1">Uncharacterized protein</fullName>
    </submittedName>
</protein>
<sequence length="146" mass="16854">MGNNRIAYDEIRSALSIIPNVCHYLKGDFSLIRGDAEKNLSLITAQKMSLETGENTYRKAFGDNHPMVAFALQKQCILYIDLKCVQNAYKYFEASEQACEILKRNLREQLDSCNTDFLSNYNIDQHPILKRQESLAKRIMRNQGAW</sequence>
<dbReference type="Proteomes" id="UP001163046">
    <property type="component" value="Unassembled WGS sequence"/>
</dbReference>
<dbReference type="Gene3D" id="1.25.40.10">
    <property type="entry name" value="Tetratricopeptide repeat domain"/>
    <property type="match status" value="1"/>
</dbReference>
<dbReference type="AlphaFoldDB" id="A0A9X0A0M2"/>
<proteinExistence type="predicted"/>
<comment type="caution">
    <text evidence="1">The sequence shown here is derived from an EMBL/GenBank/DDBJ whole genome shotgun (WGS) entry which is preliminary data.</text>
</comment>
<evidence type="ECO:0000313" key="2">
    <source>
        <dbReference type="Proteomes" id="UP001163046"/>
    </source>
</evidence>
<reference evidence="1" key="1">
    <citation type="submission" date="2023-01" db="EMBL/GenBank/DDBJ databases">
        <title>Genome assembly of the deep-sea coral Lophelia pertusa.</title>
        <authorList>
            <person name="Herrera S."/>
            <person name="Cordes E."/>
        </authorList>
    </citation>
    <scope>NUCLEOTIDE SEQUENCE</scope>
    <source>
        <strain evidence="1">USNM1676648</strain>
        <tissue evidence="1">Polyp</tissue>
    </source>
</reference>
<dbReference type="InterPro" id="IPR011990">
    <property type="entry name" value="TPR-like_helical_dom_sf"/>
</dbReference>
<organism evidence="1 2">
    <name type="scientific">Desmophyllum pertusum</name>
    <dbReference type="NCBI Taxonomy" id="174260"/>
    <lineage>
        <taxon>Eukaryota</taxon>
        <taxon>Metazoa</taxon>
        <taxon>Cnidaria</taxon>
        <taxon>Anthozoa</taxon>
        <taxon>Hexacorallia</taxon>
        <taxon>Scleractinia</taxon>
        <taxon>Caryophylliina</taxon>
        <taxon>Caryophylliidae</taxon>
        <taxon>Desmophyllum</taxon>
    </lineage>
</organism>
<name>A0A9X0A0M2_9CNID</name>
<gene>
    <name evidence="1" type="ORF">OS493_019423</name>
</gene>
<dbReference type="EMBL" id="MU825407">
    <property type="protein sequence ID" value="KAJ7391291.1"/>
    <property type="molecule type" value="Genomic_DNA"/>
</dbReference>
<evidence type="ECO:0000313" key="1">
    <source>
        <dbReference type="EMBL" id="KAJ7391291.1"/>
    </source>
</evidence>
<accession>A0A9X0A0M2</accession>